<accession>A0AAX6NCM3</accession>
<name>A0AAX6NCM3_PRIAR</name>
<gene>
    <name evidence="1" type="ORF">O0Q50_20775</name>
</gene>
<dbReference type="RefSeq" id="WP_316910837.1">
    <property type="nucleotide sequence ID" value="NZ_JAPTGD010000002.1"/>
</dbReference>
<reference evidence="1" key="1">
    <citation type="journal article" date="2022" name="J Environ Chem Eng">
        <title>Biodegradation of petroleum oil using a constructed nonpathogenic and heavy metal-tolerant bacterial consortium isolated from marine sponges.</title>
        <authorList>
            <person name="Dechsakulwatana C."/>
            <person name="Rungsihiranrut A."/>
            <person name="Muangchinda C."/>
            <person name="Ningthoujam R."/>
            <person name="Klankeo P."/>
            <person name="Pinyakong O."/>
        </authorList>
    </citation>
    <scope>NUCLEOTIDE SEQUENCE</scope>
    <source>
        <strain evidence="1">TL01-2</strain>
    </source>
</reference>
<organism evidence="1 2">
    <name type="scientific">Priestia aryabhattai</name>
    <name type="common">Bacillus aryabhattai</name>
    <dbReference type="NCBI Taxonomy" id="412384"/>
    <lineage>
        <taxon>Bacteria</taxon>
        <taxon>Bacillati</taxon>
        <taxon>Bacillota</taxon>
        <taxon>Bacilli</taxon>
        <taxon>Bacillales</taxon>
        <taxon>Bacillaceae</taxon>
        <taxon>Priestia</taxon>
    </lineage>
</organism>
<proteinExistence type="predicted"/>
<sequence>MIYRETYNFLLQNVSSREFDACLYSLLKIDWDGVIQATSQEVADAVGTKKKYLKHIVKKYSKLLSRKVLVAFKDKYILNIGKPKNLGFDKRTDRYCKLFSFFYTPEFRSLPLNAKRLILMGAYKMSTTGSEKTVIEYNDIVPSKRSEGNSFFTRGRLLDAIQAIQNSPFKSFANVSMISTIRDRQELVWFSFENGTLDNFEKNHTERDLLRQKMLKAGFLGMLSDSFCEDIQSVGMSIYNKLTKLEKAISKEDGPVRGVKEELLEIARLVYDRSIKKMAIAMNKPDHKDFTTETKKASAYFSAIVRDELTQEMLKYQNQVDNYKDLLSSNEHLRGSYQMELQYDEETGKALLGDSLKTANQTVLDLEKYVRIARVLSNWDEEWVKARANTVVYEKNEAEKSDEVASPKKRVWNSKEEAITHLKSAKKKASEQILKLIALISKNGISTESNKVNANRVEKFEDIRRETVDYRVQVLWKTKEQYESYFDELSKEITVA</sequence>
<reference evidence="1" key="2">
    <citation type="submission" date="2022-12" db="EMBL/GenBank/DDBJ databases">
        <authorList>
            <person name="Dechsakulwatana C."/>
            <person name="Rungsihiranrut A."/>
            <person name="Muangchinda C."/>
            <person name="Ningthoujam R."/>
            <person name="Klankeo P."/>
            <person name="Pinyakong O."/>
        </authorList>
    </citation>
    <scope>NUCLEOTIDE SEQUENCE</scope>
    <source>
        <strain evidence="1">TL01-2</strain>
    </source>
</reference>
<evidence type="ECO:0000313" key="1">
    <source>
        <dbReference type="EMBL" id="MDU9693612.1"/>
    </source>
</evidence>
<comment type="caution">
    <text evidence="1">The sequence shown here is derived from an EMBL/GenBank/DDBJ whole genome shotgun (WGS) entry which is preliminary data.</text>
</comment>
<dbReference type="Proteomes" id="UP001269400">
    <property type="component" value="Unassembled WGS sequence"/>
</dbReference>
<evidence type="ECO:0000313" key="2">
    <source>
        <dbReference type="Proteomes" id="UP001269400"/>
    </source>
</evidence>
<dbReference type="AlphaFoldDB" id="A0AAX6NCM3"/>
<protein>
    <submittedName>
        <fullName evidence="1">Uncharacterized protein</fullName>
    </submittedName>
</protein>
<dbReference type="EMBL" id="JAPTGD010000002">
    <property type="protein sequence ID" value="MDU9693612.1"/>
    <property type="molecule type" value="Genomic_DNA"/>
</dbReference>